<dbReference type="GO" id="GO:0016887">
    <property type="term" value="F:ATP hydrolysis activity"/>
    <property type="evidence" value="ECO:0007669"/>
    <property type="project" value="InterPro"/>
</dbReference>
<comment type="caution">
    <text evidence="14">The sequence shown here is derived from an EMBL/GenBank/DDBJ whole genome shotgun (WGS) entry which is preliminary data.</text>
</comment>
<feature type="domain" description="ABC transmembrane type-1" evidence="13">
    <location>
        <begin position="1"/>
        <end position="184"/>
    </location>
</feature>
<dbReference type="OrthoDB" id="6500128at2759"/>
<feature type="transmembrane region" description="Helical" evidence="11">
    <location>
        <begin position="12"/>
        <end position="36"/>
    </location>
</feature>
<evidence type="ECO:0000256" key="4">
    <source>
        <dbReference type="ARBA" id="ARBA00022692"/>
    </source>
</evidence>
<protein>
    <recommendedName>
        <fullName evidence="16">Multidrug resistance-associated protein 5</fullName>
    </recommendedName>
</protein>
<name>A0A8S3YSJ2_9EUPU</name>
<feature type="transmembrane region" description="Helical" evidence="11">
    <location>
        <begin position="735"/>
        <end position="754"/>
    </location>
</feature>
<comment type="subcellular location">
    <subcellularLocation>
        <location evidence="1">Endomembrane system</location>
        <topology evidence="1">Multi-pass membrane protein</topology>
    </subcellularLocation>
</comment>
<dbReference type="Proteomes" id="UP000678393">
    <property type="component" value="Unassembled WGS sequence"/>
</dbReference>
<dbReference type="CDD" id="cd03244">
    <property type="entry name" value="ABCC_MRP_domain2"/>
    <property type="match status" value="1"/>
</dbReference>
<evidence type="ECO:0000256" key="5">
    <source>
        <dbReference type="ARBA" id="ARBA00022737"/>
    </source>
</evidence>
<dbReference type="PROSITE" id="PS50929">
    <property type="entry name" value="ABC_TM1F"/>
    <property type="match status" value="2"/>
</dbReference>
<keyword evidence="15" id="KW-1185">Reference proteome</keyword>
<keyword evidence="4 11" id="KW-0812">Transmembrane</keyword>
<keyword evidence="7" id="KW-0067">ATP-binding</keyword>
<feature type="transmembrane region" description="Helical" evidence="11">
    <location>
        <begin position="658"/>
        <end position="684"/>
    </location>
</feature>
<accession>A0A8S3YSJ2</accession>
<dbReference type="GO" id="GO:0005524">
    <property type="term" value="F:ATP binding"/>
    <property type="evidence" value="ECO:0007669"/>
    <property type="project" value="UniProtKB-KW"/>
</dbReference>
<organism evidence="14 15">
    <name type="scientific">Candidula unifasciata</name>
    <dbReference type="NCBI Taxonomy" id="100452"/>
    <lineage>
        <taxon>Eukaryota</taxon>
        <taxon>Metazoa</taxon>
        <taxon>Spiralia</taxon>
        <taxon>Lophotrochozoa</taxon>
        <taxon>Mollusca</taxon>
        <taxon>Gastropoda</taxon>
        <taxon>Heterobranchia</taxon>
        <taxon>Euthyneura</taxon>
        <taxon>Panpulmonata</taxon>
        <taxon>Eupulmonata</taxon>
        <taxon>Stylommatophora</taxon>
        <taxon>Helicina</taxon>
        <taxon>Helicoidea</taxon>
        <taxon>Geomitridae</taxon>
        <taxon>Candidula</taxon>
    </lineage>
</organism>
<keyword evidence="3" id="KW-0813">Transport</keyword>
<proteinExistence type="inferred from homology"/>
<keyword evidence="8 11" id="KW-1133">Transmembrane helix</keyword>
<dbReference type="CDD" id="cd18599">
    <property type="entry name" value="ABC_6TM_MRP5_8_9_D2"/>
    <property type="match status" value="1"/>
</dbReference>
<evidence type="ECO:0000259" key="12">
    <source>
        <dbReference type="PROSITE" id="PS50893"/>
    </source>
</evidence>
<dbReference type="FunFam" id="3.40.50.300:FF:000074">
    <property type="entry name" value="Multidrug resistance-associated protein 5 isoform 1"/>
    <property type="match status" value="1"/>
</dbReference>
<evidence type="ECO:0000256" key="7">
    <source>
        <dbReference type="ARBA" id="ARBA00022840"/>
    </source>
</evidence>
<feature type="transmembrane region" description="Helical" evidence="11">
    <location>
        <begin position="122"/>
        <end position="148"/>
    </location>
</feature>
<dbReference type="SUPFAM" id="SSF90123">
    <property type="entry name" value="ABC transporter transmembrane region"/>
    <property type="match status" value="2"/>
</dbReference>
<dbReference type="Gene3D" id="1.20.1560.10">
    <property type="entry name" value="ABC transporter type 1, transmembrane domain"/>
    <property type="match status" value="2"/>
</dbReference>
<dbReference type="InterPro" id="IPR050173">
    <property type="entry name" value="ABC_transporter_C-like"/>
</dbReference>
<evidence type="ECO:0000259" key="13">
    <source>
        <dbReference type="PROSITE" id="PS50929"/>
    </source>
</evidence>
<dbReference type="InterPro" id="IPR003593">
    <property type="entry name" value="AAA+_ATPase"/>
</dbReference>
<evidence type="ECO:0000256" key="2">
    <source>
        <dbReference type="ARBA" id="ARBA00009726"/>
    </source>
</evidence>
<dbReference type="GO" id="GO:0012505">
    <property type="term" value="C:endomembrane system"/>
    <property type="evidence" value="ECO:0007669"/>
    <property type="project" value="UniProtKB-SubCell"/>
</dbReference>
<dbReference type="SUPFAM" id="SSF52540">
    <property type="entry name" value="P-loop containing nucleoside triphosphate hydrolases"/>
    <property type="match status" value="2"/>
</dbReference>
<dbReference type="PROSITE" id="PS50893">
    <property type="entry name" value="ABC_TRANSPORTER_2"/>
    <property type="match status" value="2"/>
</dbReference>
<dbReference type="InterPro" id="IPR003439">
    <property type="entry name" value="ABC_transporter-like_ATP-bd"/>
</dbReference>
<dbReference type="SMART" id="SM00382">
    <property type="entry name" value="AAA"/>
    <property type="match status" value="2"/>
</dbReference>
<comment type="similarity">
    <text evidence="2">Belongs to the ABC transporter superfamily. ABCC family. Conjugate transporter (TC 3.A.1.208) subfamily.</text>
</comment>
<feature type="domain" description="ABC transmembrane type-1" evidence="13">
    <location>
        <begin position="644"/>
        <end position="898"/>
    </location>
</feature>
<feature type="transmembrane region" description="Helical" evidence="11">
    <location>
        <begin position="760"/>
        <end position="779"/>
    </location>
</feature>
<dbReference type="InterPro" id="IPR036640">
    <property type="entry name" value="ABC1_TM_sf"/>
</dbReference>
<evidence type="ECO:0000256" key="10">
    <source>
        <dbReference type="SAM" id="MobiDB-lite"/>
    </source>
</evidence>
<evidence type="ECO:0000256" key="9">
    <source>
        <dbReference type="ARBA" id="ARBA00023136"/>
    </source>
</evidence>
<feature type="transmembrane region" description="Helical" evidence="11">
    <location>
        <begin position="154"/>
        <end position="179"/>
    </location>
</feature>
<dbReference type="PROSITE" id="PS00211">
    <property type="entry name" value="ABC_TRANSPORTER_1"/>
    <property type="match status" value="1"/>
</dbReference>
<feature type="region of interest" description="Disordered" evidence="10">
    <location>
        <begin position="1184"/>
        <end position="1215"/>
    </location>
</feature>
<feature type="compositionally biased region" description="Polar residues" evidence="10">
    <location>
        <begin position="1203"/>
        <end position="1215"/>
    </location>
</feature>
<dbReference type="GO" id="GO:0016020">
    <property type="term" value="C:membrane"/>
    <property type="evidence" value="ECO:0007669"/>
    <property type="project" value="InterPro"/>
</dbReference>
<dbReference type="Pfam" id="PF00664">
    <property type="entry name" value="ABC_membrane"/>
    <property type="match status" value="2"/>
</dbReference>
<feature type="transmembrane region" description="Helical" evidence="11">
    <location>
        <begin position="840"/>
        <end position="864"/>
    </location>
</feature>
<dbReference type="PANTHER" id="PTHR24223">
    <property type="entry name" value="ATP-BINDING CASSETTE SUB-FAMILY C"/>
    <property type="match status" value="1"/>
</dbReference>
<evidence type="ECO:0000313" key="14">
    <source>
        <dbReference type="EMBL" id="CAG5117970.1"/>
    </source>
</evidence>
<keyword evidence="9 11" id="KW-0472">Membrane</keyword>
<feature type="domain" description="ABC transporter" evidence="12">
    <location>
        <begin position="283"/>
        <end position="500"/>
    </location>
</feature>
<dbReference type="AlphaFoldDB" id="A0A8S3YSJ2"/>
<feature type="domain" description="ABC transporter" evidence="12">
    <location>
        <begin position="936"/>
        <end position="1171"/>
    </location>
</feature>
<dbReference type="Pfam" id="PF00005">
    <property type="entry name" value="ABC_tran"/>
    <property type="match status" value="2"/>
</dbReference>
<dbReference type="FunFam" id="1.20.1560.10:FF:000013">
    <property type="entry name" value="ABC transporter C family member 2"/>
    <property type="match status" value="1"/>
</dbReference>
<sequence>MVNMFSHDGQRVFEAMVNGPFIIGGPLVFLVGAIYVGWLMGVWALVGIATYVIIFVIMKFLGDAMEHFRKQAVNLTGQRVGLMNEVLTCMKLIKMNGWEPAFLKRILDSRQREKLALERGSFFKSIVTSLMPMIPVIASIFMFLGYILSGNDLTAARAFTVISVFYAMTFSLATSLYGVQSMIDASVAMTRYKQILLMPEKYSYEKPHDSDVAVEVKFATLTWESLEADDCETTDEDSIIAGLKAEDVKDLSNSNLALNRLSYSGSHQPDVVESSSALLSQEIRVDLGQEADEVSHPVLQDINFKVKKGELIGICGMKGSGKSSLLAALLGRMQILEGDIQITDSVAFVSQDPWIMNGTARENILFGRPYEKERYERIIKATKLDKDFDTFGANDEVEIGDRGLTLSGGQKQRICLARAIYSESSILLLDDPLSTYLPKCDKVIYMHEGHIVSFGSHSELMNSDSPYKELFMLYNNKYDRILKERMMQQDKINDLHSVSRLGFSRVSKRSLYHQMSYSMPTQVQNQFSVVSSNSICAEYENVDLEDLVMSHKSPNCHIRGRTYWTYIQAMGGMAVFLFLLEETHSCRNVPGLLTFPNSFIFNDKCNSLCIYPSMLSNKMLLWKLFTFQTSNVTANSSIKQDIEMLNSVVNNPDRNTYAAIYGLLLIAMLVLLVARSFIFAKFLLRASSYLHKNLIEKTLKSPMKFFDVTPTGIILNRFTADLDEIDVRLPANCELSLQNVFMVLSALVLISVVFPWDLLAIIPLVATFGLLAYMFSPVLQQLKFVDNITRAPYLSHLTACVEGIATIHSFNQGQRFYHKFCELLDRNSVPFFLFYAANRWLAVFLDCMTIVVTGATGFLIVFTLDSENSSQAGMALSFAIQITSFVQYTLRHSMESVSRLTSVQRIQDYVETLHPEGCAVSNPVIPPDTWPSEGTIKFKHYKMRYNDTQPPVIKGITLNIKAQEKIGIVGNSGSGKSSLGVGLFRVAEAASGSIFIDNINIRDIPLDILRSRLSILVQDPVLFTGTIRYNLDPFGTITSENAFWDALDKCHIKKKIRSLEHGLDTMVEENGRNFSMGERQLLCLARTLLRNSKILVLDEATASVDSSTEVLVQQTIKECFHHCTVLMIAHRINTVWDCDKILVMETGQAVEFNTPTDLLQKPCSRFKSMFDMVKSIPRGASINDDPVLADRSRSSVHAPPSCRLSSSSFIRPSQRHTSSASPIVDISFLRDSDIFEDDDALA</sequence>
<evidence type="ECO:0000256" key="3">
    <source>
        <dbReference type="ARBA" id="ARBA00022448"/>
    </source>
</evidence>
<evidence type="ECO:0000313" key="15">
    <source>
        <dbReference type="Proteomes" id="UP000678393"/>
    </source>
</evidence>
<dbReference type="PANTHER" id="PTHR24223:SF447">
    <property type="entry name" value="MULTIDRUG RESISTANCE-ASSOCIATED PROTEIN 5"/>
    <property type="match status" value="1"/>
</dbReference>
<keyword evidence="5" id="KW-0677">Repeat</keyword>
<reference evidence="14" key="1">
    <citation type="submission" date="2021-04" db="EMBL/GenBank/DDBJ databases">
        <authorList>
            <consortium name="Molecular Ecology Group"/>
        </authorList>
    </citation>
    <scope>NUCLEOTIDE SEQUENCE</scope>
</reference>
<dbReference type="GO" id="GO:0140359">
    <property type="term" value="F:ABC-type transporter activity"/>
    <property type="evidence" value="ECO:0007669"/>
    <property type="project" value="InterPro"/>
</dbReference>
<evidence type="ECO:0000256" key="11">
    <source>
        <dbReference type="SAM" id="Phobius"/>
    </source>
</evidence>
<gene>
    <name evidence="14" type="ORF">CUNI_LOCUS3528</name>
</gene>
<feature type="transmembrane region" description="Helical" evidence="11">
    <location>
        <begin position="563"/>
        <end position="580"/>
    </location>
</feature>
<dbReference type="Gene3D" id="3.40.50.300">
    <property type="entry name" value="P-loop containing nucleotide triphosphate hydrolases"/>
    <property type="match status" value="2"/>
</dbReference>
<dbReference type="InterPro" id="IPR027417">
    <property type="entry name" value="P-loop_NTPase"/>
</dbReference>
<evidence type="ECO:0000256" key="1">
    <source>
        <dbReference type="ARBA" id="ARBA00004127"/>
    </source>
</evidence>
<evidence type="ECO:0000256" key="6">
    <source>
        <dbReference type="ARBA" id="ARBA00022741"/>
    </source>
</evidence>
<dbReference type="InterPro" id="IPR017871">
    <property type="entry name" value="ABC_transporter-like_CS"/>
</dbReference>
<feature type="transmembrane region" description="Helical" evidence="11">
    <location>
        <begin position="42"/>
        <end position="61"/>
    </location>
</feature>
<keyword evidence="6" id="KW-0547">Nucleotide-binding</keyword>
<dbReference type="InterPro" id="IPR011527">
    <property type="entry name" value="ABC1_TM_dom"/>
</dbReference>
<evidence type="ECO:0008006" key="16">
    <source>
        <dbReference type="Google" id="ProtNLM"/>
    </source>
</evidence>
<dbReference type="EMBL" id="CAJHNH020000480">
    <property type="protein sequence ID" value="CAG5117970.1"/>
    <property type="molecule type" value="Genomic_DNA"/>
</dbReference>
<evidence type="ECO:0000256" key="8">
    <source>
        <dbReference type="ARBA" id="ARBA00022989"/>
    </source>
</evidence>